<dbReference type="OrthoDB" id="6401090at2"/>
<comment type="caution">
    <text evidence="2">The sequence shown here is derived from an EMBL/GenBank/DDBJ whole genome shotgun (WGS) entry which is preliminary data.</text>
</comment>
<keyword evidence="3" id="KW-1185">Reference proteome</keyword>
<evidence type="ECO:0000256" key="1">
    <source>
        <dbReference type="SAM" id="Phobius"/>
    </source>
</evidence>
<dbReference type="EMBL" id="WTYC01000001">
    <property type="protein sequence ID" value="MXO47472.1"/>
    <property type="molecule type" value="Genomic_DNA"/>
</dbReference>
<dbReference type="RefSeq" id="WP_160726964.1">
    <property type="nucleotide sequence ID" value="NZ_WTYC01000001.1"/>
</dbReference>
<keyword evidence="1" id="KW-1133">Transmembrane helix</keyword>
<keyword evidence="1" id="KW-0472">Membrane</keyword>
<sequence>MADWVGLELKHPTATGRKVRSVRTVRRKGYLFATFVVSAIVIGWLTKDRMGLNPGEGLGYWLGIIGASMMVILLGYPLRKRGGPIIPGTVGTWFKIHMTLGVLGPLLVLFHAGFSWRALNSGVALWAMILVSLSGLVGRYLHLHLYSRNSLRHREAADIMTEMRRQRDRLDRDGALGKEVEARLAEYQQIVSHPRRRLSRTIFASLRLSVAIKLNRNRLMKAAAQEVEQHMALLGAPEKERQAMRAEVRKHVRSYLDALLDAGTFATFERLFALWHVAHIPLYIFLGVTAIIHILAAHYF</sequence>
<evidence type="ECO:0008006" key="4">
    <source>
        <dbReference type="Google" id="ProtNLM"/>
    </source>
</evidence>
<keyword evidence="1" id="KW-0812">Transmembrane</keyword>
<evidence type="ECO:0000313" key="3">
    <source>
        <dbReference type="Proteomes" id="UP000448199"/>
    </source>
</evidence>
<feature type="transmembrane region" description="Helical" evidence="1">
    <location>
        <begin position="90"/>
        <end position="111"/>
    </location>
</feature>
<feature type="transmembrane region" description="Helical" evidence="1">
    <location>
        <begin position="280"/>
        <end position="299"/>
    </location>
</feature>
<name>A0A844XR20_9SPHN</name>
<gene>
    <name evidence="2" type="ORF">GRI69_04280</name>
</gene>
<feature type="transmembrane region" description="Helical" evidence="1">
    <location>
        <begin position="58"/>
        <end position="78"/>
    </location>
</feature>
<organism evidence="2 3">
    <name type="scientific">Qipengyuania vulgaris</name>
    <dbReference type="NCBI Taxonomy" id="291985"/>
    <lineage>
        <taxon>Bacteria</taxon>
        <taxon>Pseudomonadati</taxon>
        <taxon>Pseudomonadota</taxon>
        <taxon>Alphaproteobacteria</taxon>
        <taxon>Sphingomonadales</taxon>
        <taxon>Erythrobacteraceae</taxon>
        <taxon>Qipengyuania</taxon>
    </lineage>
</organism>
<dbReference type="Proteomes" id="UP000448199">
    <property type="component" value="Unassembled WGS sequence"/>
</dbReference>
<dbReference type="AlphaFoldDB" id="A0A844XR20"/>
<feature type="transmembrane region" description="Helical" evidence="1">
    <location>
        <begin position="123"/>
        <end position="142"/>
    </location>
</feature>
<feature type="transmembrane region" description="Helical" evidence="1">
    <location>
        <begin position="29"/>
        <end position="46"/>
    </location>
</feature>
<evidence type="ECO:0000313" key="2">
    <source>
        <dbReference type="EMBL" id="MXO47472.1"/>
    </source>
</evidence>
<accession>A0A844XR20</accession>
<reference evidence="2 3" key="1">
    <citation type="submission" date="2019-12" db="EMBL/GenBank/DDBJ databases">
        <title>Genomic-based taxomic classification of the family Erythrobacteraceae.</title>
        <authorList>
            <person name="Xu L."/>
        </authorList>
    </citation>
    <scope>NUCLEOTIDE SEQUENCE [LARGE SCALE GENOMIC DNA]</scope>
    <source>
        <strain evidence="2 3">DSM 17792</strain>
    </source>
</reference>
<protein>
    <recommendedName>
        <fullName evidence="4">Pyridine nucleotide-disulfide oxidoreductase</fullName>
    </recommendedName>
</protein>
<proteinExistence type="predicted"/>